<feature type="domain" description="Smr" evidence="1">
    <location>
        <begin position="318"/>
        <end position="409"/>
    </location>
</feature>
<dbReference type="Proteomes" id="UP000000707">
    <property type="component" value="Unassembled WGS sequence"/>
</dbReference>
<accession>G3B671</accession>
<proteinExistence type="predicted"/>
<evidence type="ECO:0000313" key="3">
    <source>
        <dbReference type="Proteomes" id="UP000000707"/>
    </source>
</evidence>
<dbReference type="PROSITE" id="PS50828">
    <property type="entry name" value="SMR"/>
    <property type="match status" value="1"/>
</dbReference>
<dbReference type="GO" id="GO:0004519">
    <property type="term" value="F:endonuclease activity"/>
    <property type="evidence" value="ECO:0007669"/>
    <property type="project" value="TreeGrafter"/>
</dbReference>
<dbReference type="EMBL" id="GL996524">
    <property type="protein sequence ID" value="EGV63714.1"/>
    <property type="molecule type" value="Genomic_DNA"/>
</dbReference>
<dbReference type="OrthoDB" id="4080456at2759"/>
<dbReference type="InterPro" id="IPR002625">
    <property type="entry name" value="Smr_dom"/>
</dbReference>
<dbReference type="EMBL" id="GL996524">
    <property type="protein sequence ID" value="EGV63713.1"/>
    <property type="molecule type" value="Genomic_DNA"/>
</dbReference>
<gene>
    <name evidence="2" type="ORF">CANTEDRAFT_135217</name>
</gene>
<dbReference type="PANTHER" id="PTHR46535:SF1">
    <property type="entry name" value="NEDD4-BINDING PROTEIN 2"/>
    <property type="match status" value="1"/>
</dbReference>
<keyword evidence="3" id="KW-1185">Reference proteome</keyword>
<dbReference type="InterPro" id="IPR036063">
    <property type="entry name" value="Smr_dom_sf"/>
</dbReference>
<dbReference type="InterPro" id="IPR052772">
    <property type="entry name" value="Endo/PolyKinase_Domain-Protein"/>
</dbReference>
<dbReference type="SMART" id="SM00463">
    <property type="entry name" value="SMR"/>
    <property type="match status" value="1"/>
</dbReference>
<sequence length="415" mass="46524">MRQGPTSIHLSGGPDCVDPLEDPDFQHRLGTLRQLQEVFPEKPRRVLALTIKSHPAASIEELVQLVLTSHEPDQNYPHEVYILLEMFPNMSLGTLNAAFVTNGSNMDLAVLNLVGNEVVGSAGFPCSLGQIVRTTGMDEATCKKYLDLNKGDYGKSFIELVINEVDLGSSESATRSRVNRGYNCKTQYVYDEGLPEFRELEDFYNTNPDFRLISKPFLKKLLVMFKGDLNKTVEMVGVIITAMYERQTFAGEWFTGEEMPKLSGPKEKLGSKVDVLKIPKAGQRLLQQTEAKGLQRIPNRGVQTSLSPVSKISHLHSIDLHMMGVSDAMQATTMALRDWWAQEQQERIEDGKLSHYGTKAQFVEPLRVVTGRGIHSAQGYSRIKVSVGKYLASHMYMYTEETWGYIILGKRKDSG</sequence>
<dbReference type="PANTHER" id="PTHR46535">
    <property type="entry name" value="NEDD4-BINDING PROTEIN 2"/>
    <property type="match status" value="1"/>
</dbReference>
<dbReference type="CDD" id="cd14279">
    <property type="entry name" value="CUE"/>
    <property type="match status" value="1"/>
</dbReference>
<evidence type="ECO:0000259" key="1">
    <source>
        <dbReference type="PROSITE" id="PS50828"/>
    </source>
</evidence>
<evidence type="ECO:0000313" key="2">
    <source>
        <dbReference type="EMBL" id="EGV63714.1"/>
    </source>
</evidence>
<name>G3B671_CANTC</name>
<organism evidence="3">
    <name type="scientific">Candida tenuis (strain ATCC 10573 / BCRC 21748 / CBS 615 / JCM 9827 / NBRC 10315 / NRRL Y-1498 / VKM Y-70)</name>
    <name type="common">Yeast</name>
    <name type="synonym">Yamadazyma tenuis</name>
    <dbReference type="NCBI Taxonomy" id="590646"/>
    <lineage>
        <taxon>Eukaryota</taxon>
        <taxon>Fungi</taxon>
        <taxon>Dikarya</taxon>
        <taxon>Ascomycota</taxon>
        <taxon>Saccharomycotina</taxon>
        <taxon>Pichiomycetes</taxon>
        <taxon>Debaryomycetaceae</taxon>
        <taxon>Yamadazyma</taxon>
    </lineage>
</organism>
<dbReference type="eggNOG" id="KOG2401">
    <property type="taxonomic scope" value="Eukaryota"/>
</dbReference>
<protein>
    <recommendedName>
        <fullName evidence="1">Smr domain-containing protein</fullName>
    </recommendedName>
</protein>
<dbReference type="AlphaFoldDB" id="G3B671"/>
<dbReference type="STRING" id="590646.G3B671"/>
<dbReference type="HOGENOM" id="CLU_662210_0_0_1"/>
<dbReference type="SUPFAM" id="SSF160443">
    <property type="entry name" value="SMR domain-like"/>
    <property type="match status" value="1"/>
</dbReference>
<reference evidence="2 3" key="1">
    <citation type="journal article" date="2011" name="Proc. Natl. Acad. Sci. U.S.A.">
        <title>Comparative genomics of xylose-fermenting fungi for enhanced biofuel production.</title>
        <authorList>
            <person name="Wohlbach D.J."/>
            <person name="Kuo A."/>
            <person name="Sato T.K."/>
            <person name="Potts K.M."/>
            <person name="Salamov A.A."/>
            <person name="LaButti K.M."/>
            <person name="Sun H."/>
            <person name="Clum A."/>
            <person name="Pangilinan J.L."/>
            <person name="Lindquist E.A."/>
            <person name="Lucas S."/>
            <person name="Lapidus A."/>
            <person name="Jin M."/>
            <person name="Gunawan C."/>
            <person name="Balan V."/>
            <person name="Dale B.E."/>
            <person name="Jeffries T.W."/>
            <person name="Zinkel R."/>
            <person name="Barry K.W."/>
            <person name="Grigoriev I.V."/>
            <person name="Gasch A.P."/>
        </authorList>
    </citation>
    <scope>NUCLEOTIDE SEQUENCE [LARGE SCALE GENOMIC DNA]</scope>
    <source>
        <strain evidence="2">ATCC 10573</strain>
        <strain evidence="3">ATCC 10573 / BCRC 21748 / CBS 615 / JCM 9827 / NBRC 10315 / NRRL Y-1498 / VKM Y-70</strain>
    </source>
</reference>
<dbReference type="GO" id="GO:0005634">
    <property type="term" value="C:nucleus"/>
    <property type="evidence" value="ECO:0007669"/>
    <property type="project" value="TreeGrafter"/>
</dbReference>
<dbReference type="Gene3D" id="3.30.1370.110">
    <property type="match status" value="1"/>
</dbReference>